<protein>
    <submittedName>
        <fullName evidence="1">Uncharacterized protein</fullName>
    </submittedName>
</protein>
<sequence length="134" mass="15544">MNQIRSLQNEDENVTLDEHDMEGIAQNSFKNLLFTKDIGDMDHILAGVNMCITNSMYQMLTTKYTDDEIYLVLKGMGPTKALRAYGYPTLFFQKFWHIIDWDVSSFYLKILNEGSIDHGQRSSCLQNSTKFKKK</sequence>
<evidence type="ECO:0000313" key="1">
    <source>
        <dbReference type="EMBL" id="KAH1121684.1"/>
    </source>
</evidence>
<dbReference type="AlphaFoldDB" id="A0A9D4AI26"/>
<dbReference type="EMBL" id="JAIQCV010000002">
    <property type="protein sequence ID" value="KAH1121684.1"/>
    <property type="molecule type" value="Genomic_DNA"/>
</dbReference>
<keyword evidence="2" id="KW-1185">Reference proteome</keyword>
<organism evidence="1 2">
    <name type="scientific">Gossypium stocksii</name>
    <dbReference type="NCBI Taxonomy" id="47602"/>
    <lineage>
        <taxon>Eukaryota</taxon>
        <taxon>Viridiplantae</taxon>
        <taxon>Streptophyta</taxon>
        <taxon>Embryophyta</taxon>
        <taxon>Tracheophyta</taxon>
        <taxon>Spermatophyta</taxon>
        <taxon>Magnoliopsida</taxon>
        <taxon>eudicotyledons</taxon>
        <taxon>Gunneridae</taxon>
        <taxon>Pentapetalae</taxon>
        <taxon>rosids</taxon>
        <taxon>malvids</taxon>
        <taxon>Malvales</taxon>
        <taxon>Malvaceae</taxon>
        <taxon>Malvoideae</taxon>
        <taxon>Gossypium</taxon>
    </lineage>
</organism>
<dbReference type="Proteomes" id="UP000828251">
    <property type="component" value="Unassembled WGS sequence"/>
</dbReference>
<proteinExistence type="predicted"/>
<name>A0A9D4AI26_9ROSI</name>
<accession>A0A9D4AI26</accession>
<evidence type="ECO:0000313" key="2">
    <source>
        <dbReference type="Proteomes" id="UP000828251"/>
    </source>
</evidence>
<gene>
    <name evidence="1" type="ORF">J1N35_004844</name>
</gene>
<comment type="caution">
    <text evidence="1">The sequence shown here is derived from an EMBL/GenBank/DDBJ whole genome shotgun (WGS) entry which is preliminary data.</text>
</comment>
<reference evidence="1 2" key="1">
    <citation type="journal article" date="2021" name="Plant Biotechnol. J.">
        <title>Multi-omics assisted identification of the key and species-specific regulatory components of drought-tolerant mechanisms in Gossypium stocksii.</title>
        <authorList>
            <person name="Yu D."/>
            <person name="Ke L."/>
            <person name="Zhang D."/>
            <person name="Wu Y."/>
            <person name="Sun Y."/>
            <person name="Mei J."/>
            <person name="Sun J."/>
            <person name="Sun Y."/>
        </authorList>
    </citation>
    <scope>NUCLEOTIDE SEQUENCE [LARGE SCALE GENOMIC DNA]</scope>
    <source>
        <strain evidence="2">cv. E1</strain>
        <tissue evidence="1">Leaf</tissue>
    </source>
</reference>